<organism evidence="2 3">
    <name type="scientific">Acropora cervicornis</name>
    <name type="common">Staghorn coral</name>
    <dbReference type="NCBI Taxonomy" id="6130"/>
    <lineage>
        <taxon>Eukaryota</taxon>
        <taxon>Metazoa</taxon>
        <taxon>Cnidaria</taxon>
        <taxon>Anthozoa</taxon>
        <taxon>Hexacorallia</taxon>
        <taxon>Scleractinia</taxon>
        <taxon>Astrocoeniina</taxon>
        <taxon>Acroporidae</taxon>
        <taxon>Acropora</taxon>
    </lineage>
</organism>
<dbReference type="EMBL" id="JARQWQ010000026">
    <property type="protein sequence ID" value="KAK2563113.1"/>
    <property type="molecule type" value="Genomic_DNA"/>
</dbReference>
<feature type="signal peptide" evidence="1">
    <location>
        <begin position="1"/>
        <end position="27"/>
    </location>
</feature>
<comment type="caution">
    <text evidence="2">The sequence shown here is derived from an EMBL/GenBank/DDBJ whole genome shotgun (WGS) entry which is preliminary data.</text>
</comment>
<evidence type="ECO:0000313" key="2">
    <source>
        <dbReference type="EMBL" id="KAK2563113.1"/>
    </source>
</evidence>
<feature type="chain" id="PRO_5041916004" evidence="1">
    <location>
        <begin position="28"/>
        <end position="125"/>
    </location>
</feature>
<evidence type="ECO:0000313" key="3">
    <source>
        <dbReference type="Proteomes" id="UP001249851"/>
    </source>
</evidence>
<dbReference type="Proteomes" id="UP001249851">
    <property type="component" value="Unassembled WGS sequence"/>
</dbReference>
<protein>
    <submittedName>
        <fullName evidence="2">Uncharacterized protein</fullName>
    </submittedName>
</protein>
<reference evidence="2" key="1">
    <citation type="journal article" date="2023" name="G3 (Bethesda)">
        <title>Whole genome assembly and annotation of the endangered Caribbean coral Acropora cervicornis.</title>
        <authorList>
            <person name="Selwyn J.D."/>
            <person name="Vollmer S.V."/>
        </authorList>
    </citation>
    <scope>NUCLEOTIDE SEQUENCE</scope>
    <source>
        <strain evidence="2">K2</strain>
    </source>
</reference>
<keyword evidence="1" id="KW-0732">Signal</keyword>
<reference evidence="2" key="2">
    <citation type="journal article" date="2023" name="Science">
        <title>Genomic signatures of disease resistance in endangered staghorn corals.</title>
        <authorList>
            <person name="Vollmer S.V."/>
            <person name="Selwyn J.D."/>
            <person name="Despard B.A."/>
            <person name="Roesel C.L."/>
        </authorList>
    </citation>
    <scope>NUCLEOTIDE SEQUENCE</scope>
    <source>
        <strain evidence="2">K2</strain>
    </source>
</reference>
<keyword evidence="3" id="KW-1185">Reference proteome</keyword>
<proteinExistence type="predicted"/>
<feature type="non-terminal residue" evidence="2">
    <location>
        <position position="1"/>
    </location>
</feature>
<sequence>PQFWIYEKMKKLVILCLLGCFFTPGSAGTEFPQVCYGPDYGCFNHLPPFANLLMKLPQSPEEIDTTFRLYTRDNNITNEADELDDSTQQSDQEHTNQNLPVVYNLSLIQSFIFTRSGLVILNLLP</sequence>
<dbReference type="InterPro" id="IPR029058">
    <property type="entry name" value="AB_hydrolase_fold"/>
</dbReference>
<evidence type="ECO:0000256" key="1">
    <source>
        <dbReference type="SAM" id="SignalP"/>
    </source>
</evidence>
<dbReference type="AlphaFoldDB" id="A0AAD9QKR1"/>
<dbReference type="Gene3D" id="3.40.50.1820">
    <property type="entry name" value="alpha/beta hydrolase"/>
    <property type="match status" value="1"/>
</dbReference>
<name>A0AAD9QKR1_ACRCE</name>
<gene>
    <name evidence="2" type="ORF">P5673_013452</name>
</gene>
<accession>A0AAD9QKR1</accession>